<name>A0ABW5JGA5_9BACT</name>
<gene>
    <name evidence="1" type="ORF">ACFSVN_04890</name>
</gene>
<dbReference type="RefSeq" id="WP_390299471.1">
    <property type="nucleotide sequence ID" value="NZ_JBHULI010000007.1"/>
</dbReference>
<dbReference type="EMBL" id="JBHULI010000007">
    <property type="protein sequence ID" value="MFD2531779.1"/>
    <property type="molecule type" value="Genomic_DNA"/>
</dbReference>
<dbReference type="Proteomes" id="UP001597460">
    <property type="component" value="Unassembled WGS sequence"/>
</dbReference>
<keyword evidence="2" id="KW-1185">Reference proteome</keyword>
<organism evidence="1 2">
    <name type="scientific">Gracilimonas halophila</name>
    <dbReference type="NCBI Taxonomy" id="1834464"/>
    <lineage>
        <taxon>Bacteria</taxon>
        <taxon>Pseudomonadati</taxon>
        <taxon>Balneolota</taxon>
        <taxon>Balneolia</taxon>
        <taxon>Balneolales</taxon>
        <taxon>Balneolaceae</taxon>
        <taxon>Gracilimonas</taxon>
    </lineage>
</organism>
<sequence length="50" mass="5669">MWDNGEDANYFEEYNAQTNPYGLEPGKAYWALSREDVPITRTAACALRGI</sequence>
<evidence type="ECO:0000313" key="2">
    <source>
        <dbReference type="Proteomes" id="UP001597460"/>
    </source>
</evidence>
<evidence type="ECO:0000313" key="1">
    <source>
        <dbReference type="EMBL" id="MFD2531779.1"/>
    </source>
</evidence>
<protein>
    <submittedName>
        <fullName evidence="1">Uncharacterized protein</fullName>
    </submittedName>
</protein>
<proteinExistence type="predicted"/>
<comment type="caution">
    <text evidence="1">The sequence shown here is derived from an EMBL/GenBank/DDBJ whole genome shotgun (WGS) entry which is preliminary data.</text>
</comment>
<accession>A0ABW5JGA5</accession>
<reference evidence="2" key="1">
    <citation type="journal article" date="2019" name="Int. J. Syst. Evol. Microbiol.">
        <title>The Global Catalogue of Microorganisms (GCM) 10K type strain sequencing project: providing services to taxonomists for standard genome sequencing and annotation.</title>
        <authorList>
            <consortium name="The Broad Institute Genomics Platform"/>
            <consortium name="The Broad Institute Genome Sequencing Center for Infectious Disease"/>
            <person name="Wu L."/>
            <person name="Ma J."/>
        </authorList>
    </citation>
    <scope>NUCLEOTIDE SEQUENCE [LARGE SCALE GENOMIC DNA]</scope>
    <source>
        <strain evidence="2">KCTC 52042</strain>
    </source>
</reference>